<feature type="compositionally biased region" description="Polar residues" evidence="1">
    <location>
        <begin position="21"/>
        <end position="39"/>
    </location>
</feature>
<feature type="region of interest" description="Disordered" evidence="1">
    <location>
        <begin position="17"/>
        <end position="49"/>
    </location>
</feature>
<accession>A0A0E9VHE4</accession>
<organism evidence="2">
    <name type="scientific">Anguilla anguilla</name>
    <name type="common">European freshwater eel</name>
    <name type="synonym">Muraena anguilla</name>
    <dbReference type="NCBI Taxonomy" id="7936"/>
    <lineage>
        <taxon>Eukaryota</taxon>
        <taxon>Metazoa</taxon>
        <taxon>Chordata</taxon>
        <taxon>Craniata</taxon>
        <taxon>Vertebrata</taxon>
        <taxon>Euteleostomi</taxon>
        <taxon>Actinopterygii</taxon>
        <taxon>Neopterygii</taxon>
        <taxon>Teleostei</taxon>
        <taxon>Anguilliformes</taxon>
        <taxon>Anguillidae</taxon>
        <taxon>Anguilla</taxon>
    </lineage>
</organism>
<proteinExistence type="predicted"/>
<protein>
    <submittedName>
        <fullName evidence="2">Uncharacterized protein</fullName>
    </submittedName>
</protein>
<sequence length="49" mass="5437">MWILLQCEPTQTFFQKKKSSQGETSCGHSSCHTSLSSPFTKKPLSPHGL</sequence>
<reference evidence="2" key="2">
    <citation type="journal article" date="2015" name="Fish Shellfish Immunol.">
        <title>Early steps in the European eel (Anguilla anguilla)-Vibrio vulnificus interaction in the gills: Role of the RtxA13 toxin.</title>
        <authorList>
            <person name="Callol A."/>
            <person name="Pajuelo D."/>
            <person name="Ebbesson L."/>
            <person name="Teles M."/>
            <person name="MacKenzie S."/>
            <person name="Amaro C."/>
        </authorList>
    </citation>
    <scope>NUCLEOTIDE SEQUENCE</scope>
</reference>
<reference evidence="2" key="1">
    <citation type="submission" date="2014-11" db="EMBL/GenBank/DDBJ databases">
        <authorList>
            <person name="Amaro Gonzalez C."/>
        </authorList>
    </citation>
    <scope>NUCLEOTIDE SEQUENCE</scope>
</reference>
<evidence type="ECO:0000313" key="2">
    <source>
        <dbReference type="EMBL" id="JAH77492.1"/>
    </source>
</evidence>
<name>A0A0E9VHE4_ANGAN</name>
<dbReference type="AlphaFoldDB" id="A0A0E9VHE4"/>
<evidence type="ECO:0000256" key="1">
    <source>
        <dbReference type="SAM" id="MobiDB-lite"/>
    </source>
</evidence>
<dbReference type="EMBL" id="GBXM01031085">
    <property type="protein sequence ID" value="JAH77492.1"/>
    <property type="molecule type" value="Transcribed_RNA"/>
</dbReference>